<dbReference type="PANTHER" id="PTHR22796">
    <property type="entry name" value="URG4-RELATED"/>
    <property type="match status" value="1"/>
</dbReference>
<dbReference type="GO" id="GO:0005525">
    <property type="term" value="F:GTP binding"/>
    <property type="evidence" value="ECO:0007669"/>
    <property type="project" value="InterPro"/>
</dbReference>
<name>A0AAW0MS30_9GOBI</name>
<sequence>MELSRTQKTEELLSRLHLLEKYENKLTSAEFLQIHQTREHDKDIFEADLCSVYLHKLLMLDYRARYIQAQQKSTNETSTVEQNRSVDFYDTEEEDESKSAQTQIHPLDVQMAVFHCSDSFLQQKMVTKLSQCQYALPLLVPDPFSEDILCPLWTFRQIQKTWKKTNDNSKSMPICKAETPMVFCFCLGSLSLSKSQIINTLINDRHTTFFHRNCRGSTKSRLLFEGVAEIAWYCPSGKPSDSFKDCVAFCNLHGDGLTHNKQLNILMEMSSINVVFVPKIDRNNESAEVINPLLDTPKPLIVLIENSQLWHDWCRINKELYRLTGQNIEKEKSRKLSELKEKREEQCKNSFSELIQSFVKHLSSSPQTDREYFLKWTQILLDAHATDSLSSLLQKYHEKWSEVLAFKKSDKSKSKQAEAELKSKKTELAKLFNNLQSATCGLEHIFREMAQIYEAHKSLNKPPNAEQTDWSKYPELAAELMISGHPMELMDGDAGHVPLTWISSLIDEVIHKLGDKKVFVLSVLGIQSSGKSTMLNAMFGLQFAVSSGRCTRGAFMQLIKLSEEIQKDFEWDYILVVDTEGLRALELDGNKTFHHDNELATFVIGLGNMTLVNIFGENPSEIQDVLQTVVQAFMRMKKVKLSPSCVFVHQNVSDVSAVEKNMDGKRKLQEKLDKMTQLAAKEEECDTDIFSDIIEFDVQKDVKYFAQLWEGSPPMAPPNPGYSESVQDLRKFILSKASESPGVTLYEFKSKVYDLWNALLNENFVFSFKNTLEIAVYRKLEVQYGNWTWR</sequence>
<comment type="caution">
    <text evidence="2">The sequence shown here is derived from an EMBL/GenBank/DDBJ whole genome shotgun (WGS) entry which is preliminary data.</text>
</comment>
<dbReference type="PANTHER" id="PTHR22796:SF6">
    <property type="entry name" value="INTERFERON-INDUCED VERY LARGE GTPASE 1-RELATED"/>
    <property type="match status" value="1"/>
</dbReference>
<organism evidence="2 3">
    <name type="scientific">Mugilogobius chulae</name>
    <name type="common">yellowstripe goby</name>
    <dbReference type="NCBI Taxonomy" id="88201"/>
    <lineage>
        <taxon>Eukaryota</taxon>
        <taxon>Metazoa</taxon>
        <taxon>Chordata</taxon>
        <taxon>Craniata</taxon>
        <taxon>Vertebrata</taxon>
        <taxon>Euteleostomi</taxon>
        <taxon>Actinopterygii</taxon>
        <taxon>Neopterygii</taxon>
        <taxon>Teleostei</taxon>
        <taxon>Neoteleostei</taxon>
        <taxon>Acanthomorphata</taxon>
        <taxon>Gobiaria</taxon>
        <taxon>Gobiiformes</taxon>
        <taxon>Gobioidei</taxon>
        <taxon>Gobiidae</taxon>
        <taxon>Gobionellinae</taxon>
        <taxon>Mugilogobius</taxon>
    </lineage>
</organism>
<dbReference type="PROSITE" id="PS51717">
    <property type="entry name" value="G_VLIG"/>
    <property type="match status" value="1"/>
</dbReference>
<dbReference type="InterPro" id="IPR027417">
    <property type="entry name" value="P-loop_NTPase"/>
</dbReference>
<evidence type="ECO:0000313" key="2">
    <source>
        <dbReference type="EMBL" id="KAK7880947.1"/>
    </source>
</evidence>
<feature type="domain" description="VLIG-type G" evidence="1">
    <location>
        <begin position="515"/>
        <end position="756"/>
    </location>
</feature>
<reference evidence="3" key="1">
    <citation type="submission" date="2024-04" db="EMBL/GenBank/DDBJ databases">
        <title>Salinicola lusitanus LLJ914,a marine bacterium isolated from the Okinawa Trough.</title>
        <authorList>
            <person name="Li J."/>
        </authorList>
    </citation>
    <scope>NUCLEOTIDE SEQUENCE [LARGE SCALE GENOMIC DNA]</scope>
</reference>
<protein>
    <recommendedName>
        <fullName evidence="1">VLIG-type G domain-containing protein</fullName>
    </recommendedName>
</protein>
<evidence type="ECO:0000313" key="3">
    <source>
        <dbReference type="Proteomes" id="UP001460270"/>
    </source>
</evidence>
<evidence type="ECO:0000259" key="1">
    <source>
        <dbReference type="PROSITE" id="PS51717"/>
    </source>
</evidence>
<proteinExistence type="predicted"/>
<dbReference type="Pfam" id="PF25683">
    <property type="entry name" value="URGCP_GTPase"/>
    <property type="match status" value="1"/>
</dbReference>
<dbReference type="SUPFAM" id="SSF52540">
    <property type="entry name" value="P-loop containing nucleoside triphosphate hydrolases"/>
    <property type="match status" value="1"/>
</dbReference>
<dbReference type="Gene3D" id="3.40.50.300">
    <property type="entry name" value="P-loop containing nucleotide triphosphate hydrolases"/>
    <property type="match status" value="1"/>
</dbReference>
<dbReference type="InterPro" id="IPR030383">
    <property type="entry name" value="G_VLIG_dom"/>
</dbReference>
<keyword evidence="3" id="KW-1185">Reference proteome</keyword>
<gene>
    <name evidence="2" type="ORF">WMY93_032401</name>
</gene>
<dbReference type="EMBL" id="JBBPFD010000034">
    <property type="protein sequence ID" value="KAK7880947.1"/>
    <property type="molecule type" value="Genomic_DNA"/>
</dbReference>
<accession>A0AAW0MS30</accession>
<dbReference type="Proteomes" id="UP001460270">
    <property type="component" value="Unassembled WGS sequence"/>
</dbReference>
<dbReference type="AlphaFoldDB" id="A0AAW0MS30"/>